<comment type="caution">
    <text evidence="1">The sequence shown here is derived from an EMBL/GenBank/DDBJ whole genome shotgun (WGS) entry which is preliminary data.</text>
</comment>
<proteinExistence type="predicted"/>
<sequence>MASTSFSQMAGWYQSGHPTTVLFLPNGGKTKSPPEPFRLVVYHLWQKVPVVYWLVYYRLHRERWPLPPG</sequence>
<gene>
    <name evidence="1" type="ORF">EYC84_007672</name>
</gene>
<evidence type="ECO:0000313" key="1">
    <source>
        <dbReference type="EMBL" id="KAA8568665.1"/>
    </source>
</evidence>
<dbReference type="Proteomes" id="UP000322873">
    <property type="component" value="Unassembled WGS sequence"/>
</dbReference>
<keyword evidence="2" id="KW-1185">Reference proteome</keyword>
<protein>
    <submittedName>
        <fullName evidence="1">Uncharacterized protein</fullName>
    </submittedName>
</protein>
<reference evidence="1 2" key="1">
    <citation type="submission" date="2019-06" db="EMBL/GenBank/DDBJ databases">
        <title>Genome Sequence of the Brown Rot Fungal Pathogen Monilinia fructicola.</title>
        <authorList>
            <person name="De Miccolis Angelini R.M."/>
            <person name="Landi L."/>
            <person name="Abate D."/>
            <person name="Pollastro S."/>
            <person name="Romanazzi G."/>
            <person name="Faretra F."/>
        </authorList>
    </citation>
    <scope>NUCLEOTIDE SEQUENCE [LARGE SCALE GENOMIC DNA]</scope>
    <source>
        <strain evidence="1 2">Mfrc123</strain>
    </source>
</reference>
<dbReference type="AlphaFoldDB" id="A0A5M9JNS6"/>
<organism evidence="1 2">
    <name type="scientific">Monilinia fructicola</name>
    <name type="common">Brown rot fungus</name>
    <name type="synonym">Ciboria fructicola</name>
    <dbReference type="NCBI Taxonomy" id="38448"/>
    <lineage>
        <taxon>Eukaryota</taxon>
        <taxon>Fungi</taxon>
        <taxon>Dikarya</taxon>
        <taxon>Ascomycota</taxon>
        <taxon>Pezizomycotina</taxon>
        <taxon>Leotiomycetes</taxon>
        <taxon>Helotiales</taxon>
        <taxon>Sclerotiniaceae</taxon>
        <taxon>Monilinia</taxon>
    </lineage>
</organism>
<name>A0A5M9JNS6_MONFR</name>
<accession>A0A5M9JNS6</accession>
<evidence type="ECO:0000313" key="2">
    <source>
        <dbReference type="Proteomes" id="UP000322873"/>
    </source>
</evidence>
<dbReference type="EMBL" id="VICG01000009">
    <property type="protein sequence ID" value="KAA8568665.1"/>
    <property type="molecule type" value="Genomic_DNA"/>
</dbReference>